<dbReference type="EMBL" id="FRAD01000024">
    <property type="protein sequence ID" value="SHK36427.1"/>
    <property type="molecule type" value="Genomic_DNA"/>
</dbReference>
<accession>A0A1M6RVU5</accession>
<dbReference type="STRING" id="1121331.SAMN02745248_02383"/>
<name>A0A1M6RVU5_9CLOT</name>
<dbReference type="Proteomes" id="UP000183952">
    <property type="component" value="Unassembled WGS sequence"/>
</dbReference>
<keyword evidence="1" id="KW-0812">Transmembrane</keyword>
<dbReference type="OrthoDB" id="2102580at2"/>
<keyword evidence="1" id="KW-1133">Transmembrane helix</keyword>
<evidence type="ECO:0000313" key="2">
    <source>
        <dbReference type="EMBL" id="SHK36427.1"/>
    </source>
</evidence>
<protein>
    <submittedName>
        <fullName evidence="2">Uncharacterized protein</fullName>
    </submittedName>
</protein>
<dbReference type="RefSeq" id="WP_072904297.1">
    <property type="nucleotide sequence ID" value="NZ_FRAD01000024.1"/>
</dbReference>
<proteinExistence type="predicted"/>
<evidence type="ECO:0000313" key="3">
    <source>
        <dbReference type="Proteomes" id="UP000183952"/>
    </source>
</evidence>
<dbReference type="AlphaFoldDB" id="A0A1M6RVU5"/>
<gene>
    <name evidence="2" type="ORF">SAMN02745248_02383</name>
</gene>
<evidence type="ECO:0000256" key="1">
    <source>
        <dbReference type="SAM" id="Phobius"/>
    </source>
</evidence>
<feature type="transmembrane region" description="Helical" evidence="1">
    <location>
        <begin position="7"/>
        <end position="23"/>
    </location>
</feature>
<reference evidence="2 3" key="1">
    <citation type="submission" date="2016-11" db="EMBL/GenBank/DDBJ databases">
        <authorList>
            <person name="Jaros S."/>
            <person name="Januszkiewicz K."/>
            <person name="Wedrychowicz H."/>
        </authorList>
    </citation>
    <scope>NUCLEOTIDE SEQUENCE [LARGE SCALE GENOMIC DNA]</scope>
    <source>
        <strain evidence="2 3">DSM 3090</strain>
    </source>
</reference>
<organism evidence="2 3">
    <name type="scientific">Hathewaya proteolytica DSM 3090</name>
    <dbReference type="NCBI Taxonomy" id="1121331"/>
    <lineage>
        <taxon>Bacteria</taxon>
        <taxon>Bacillati</taxon>
        <taxon>Bacillota</taxon>
        <taxon>Clostridia</taxon>
        <taxon>Eubacteriales</taxon>
        <taxon>Clostridiaceae</taxon>
        <taxon>Hathewaya</taxon>
    </lineage>
</organism>
<keyword evidence="1" id="KW-0472">Membrane</keyword>
<sequence length="215" mass="25825">MKKRKKKIVVGTIIIIVLYNLYLRTPYTFKKEYKIINYALQGNRDYFGRMQVNLDEKEKTVEYLLTDKSKTTMESYAILCGKMNEYLKNNPDYFLNNGYHMELNFYFTNSYSPVYLSFSNEIRIKWSDRVENLTERGNKLNCMSIKMRDEFDVYKIKDSSHYDFVEYMDIGVPVITEGKVLNNFKSLKKVFLSYSDVTWWDKEQLRRDLDNCEVE</sequence>
<keyword evidence="3" id="KW-1185">Reference proteome</keyword>